<dbReference type="Gene3D" id="1.20.5.420">
    <property type="entry name" value="Immunoglobulin FC, subunit C"/>
    <property type="match status" value="1"/>
</dbReference>
<feature type="region of interest" description="Disordered" evidence="17">
    <location>
        <begin position="319"/>
        <end position="349"/>
    </location>
</feature>
<evidence type="ECO:0000256" key="17">
    <source>
        <dbReference type="SAM" id="MobiDB-lite"/>
    </source>
</evidence>
<keyword evidence="16" id="KW-0175">Coiled coil</keyword>
<comment type="subcellular location">
    <subcellularLocation>
        <location evidence="2">Secreted</location>
        <location evidence="2">Cell wall</location>
    </subcellularLocation>
</comment>
<evidence type="ECO:0000256" key="1">
    <source>
        <dbReference type="ARBA" id="ARBA00000382"/>
    </source>
</evidence>
<feature type="domain" description="Glycosyl hydrolase family 81 C-terminal" evidence="19">
    <location>
        <begin position="1588"/>
        <end position="1940"/>
    </location>
</feature>
<keyword evidence="11" id="KW-0326">Glycosidase</keyword>
<dbReference type="InterPro" id="IPR040720">
    <property type="entry name" value="GH81_C"/>
</dbReference>
<dbReference type="FunFam" id="2.70.98.30:FF:000006">
    <property type="entry name" value="Endo-1,3-beta-glucanase Engl1"/>
    <property type="match status" value="1"/>
</dbReference>
<keyword evidence="9" id="KW-0325">Glycoprotein</keyword>
<dbReference type="InterPro" id="IPR005200">
    <property type="entry name" value="Endo-beta-glucanase"/>
</dbReference>
<sequence length="1951" mass="216153">MPRRQTQMRGPKDRDQSLQKSKKPAPKNKKSGNYLNAFAIAESENPGKLGVKRTRLGKEDEPFKRKRHNARDADDSDGPDYSKRRRTGDDEASEIDSNAGSDGEGHRWRIGEVGSDDDSELDSDEAMGSSDEERFEGFTFRGSSTMKNKPKQKAPERKKRTREINLSEDAEVSEDEDDLEDDSDDLGEDAIDLTTAWDMNMAEEEEEKAKKAKSKSKQSAESDESEEYDSESEDSDSDDNDDELPLSGDDMDEDEVDEHGLSKLQSFVNAMNTEGTTKTARKTGGKQEQGAPTEFGLTSTRKLTIADLLPSITDSRLKSSLKHVDATTTSNTKTSGVPGKLDAPLAKRQQDRLDRAAAYEKSKETLDRWLETVKANRRAEHLVFPLPDPEANQTHRMGAAEPRTDLESTIQNILQESGLIENNGKSAEEQVQEFEELQARKLPIEEIRARRAELRKRRDLLFREEVRAKRIKKIKSKSYRRVHRKERERLEQQERQALLEAGVDLDEEEREKNDRLRAEARMGSKHKESKWAKSLKQTGRTAWDEDARRGTQDLALREEELRKRIEGKRVTNGDEDYLGSSSSESEDEDPWDEEAGSDAEKRKIRQKLSQLEGDDDADTELKGPHAKLLSMKFMQNADAARKAENDAEVRRLNRELHGEESQSEAESEVGRRKFGHKKEEAKTAKESKAKLPRNEFEEAPGSDDEDQQEADQEVDIVVDRPAKKGPAAPQNKPRGRPQKEIAEEEDAAAVEENPWLVQTNRNNRRAIVNDSQQTVDITLDDANASSGKSKSAPKAQKASAPSKKKVDAEVYGSDDEESVPVLLKNHDLVKRAFAGDEVVQDFEQEKFDTIKEEDDQVIDNTLPGWGSWAGDGISKKQQKRQKRFLTKVEGVKPEDRKDAKLSRVIINEKRVKKNTKYMATQLPHPFETKQQYERSLRLPIGPEWSTKETFQNATKPRVMIKQGTFLDAWGAYASQTRSGKGSRDMEKATENQIVEHETLETGRKAGRTVFNFVPLLQKEYTRPRDAHLQLRLQRRNFHQVLKLKEYSLFYPTSLEREGHPVLPTPTSTGNTKDPWGLDGLLESLGDTANLPNELLSEFLPGWDKNYPVTVPVSAYKPASAETTSSATEPQTQPKTSDTSTPQAPSQNVPEATTDSSQVSSQASSTTSLTQLSSTTSPTQLSSTTSPTQPTSLASSAQPSSSASLTTTASQTTQADNSITSSVVQASVTPMSGQDVFVPLATTPFPQTITARNDHPVPKKGIENVTTPIETNKFYAGLFLGSQSNTTFTHPYGLSWAKGSGNAKSYGMAISHNEVNVVANGPTNANIPGNPISYYINPIGIQHMILSATELNTSTVLTAENLLPFSADAVLSPTPGSSQRITIPLVQGMGFVTGMYNNLQPLIQSGVFFSKVVTASSPRIGIYKYKVSLADGTEWLVYAIPQDGKDPDFRLESNTDFRGPSGWSGTVQITKNPAGDSGEKLLDGSSGVFALEAAVSGSVQDNSGTYNLAFAKSGKQLQQTPLLMYALPHHVESFDNTTKGRMTSITLRTTTKGNATAVVGETWTMLEPNLPTQMGFDPWSVSAGNVNNLSAAAKQVILSVAPTELNQSIDQQSDLNSMYYSGKALSKFATLVYTVNKLGGNPDLAASALQNLKTAFSRFVDNKQQFPLVYDSVWKGVVSSASYGGDSGADFGNTYYNDHHFHYGYFIHAAAIIGSLDSTWLTDSNKAWVNMLVRDAGNSAANDPYFPFSRSFDWYHGHSWAKGLFESFDGKDEESTSEDTMFAYALKMWGKTIGDASMEARGNLMLGILRRSLHNYFLMESDNKNQPANFIANKVTGILFENKVDHTTYFGNNLEYIQGIHMLPLLPSSPYVRSQNFVREEWNALFSANATDPASNVTGGWKGVLYANLALIDPVSSWNFFAQSNFDYSWIDGGASRTWYLAFAAGLGGGPA</sequence>
<evidence type="ECO:0000256" key="3">
    <source>
        <dbReference type="ARBA" id="ARBA00010730"/>
    </source>
</evidence>
<evidence type="ECO:0000256" key="8">
    <source>
        <dbReference type="ARBA" id="ARBA00022801"/>
    </source>
</evidence>
<dbReference type="EMBL" id="BDHI01000028">
    <property type="protein sequence ID" value="GCB26842.1"/>
    <property type="molecule type" value="Genomic_DNA"/>
</dbReference>
<evidence type="ECO:0000313" key="20">
    <source>
        <dbReference type="EMBL" id="GCB26842.1"/>
    </source>
</evidence>
<evidence type="ECO:0000259" key="18">
    <source>
        <dbReference type="Pfam" id="PF03639"/>
    </source>
</evidence>
<feature type="compositionally biased region" description="Basic and acidic residues" evidence="17">
    <location>
        <begin position="510"/>
        <end position="531"/>
    </location>
</feature>
<evidence type="ECO:0000259" key="19">
    <source>
        <dbReference type="Pfam" id="PF17652"/>
    </source>
</evidence>
<feature type="coiled-coil region" evidence="16">
    <location>
        <begin position="444"/>
        <end position="500"/>
    </location>
</feature>
<dbReference type="FunFam" id="1.10.287.1170:FF:000001">
    <property type="entry name" value="Endo-1,3-beta-glucanase Engl1"/>
    <property type="match status" value="1"/>
</dbReference>
<keyword evidence="7" id="KW-0732">Signal</keyword>
<evidence type="ECO:0000256" key="7">
    <source>
        <dbReference type="ARBA" id="ARBA00022729"/>
    </source>
</evidence>
<feature type="compositionally biased region" description="Polar residues" evidence="17">
    <location>
        <begin position="263"/>
        <end position="272"/>
    </location>
</feature>
<reference evidence="20 21" key="1">
    <citation type="submission" date="2016-09" db="EMBL/GenBank/DDBJ databases">
        <title>Aspergillus awamori IFM 58123T.</title>
        <authorList>
            <person name="Kusuya Y."/>
            <person name="Shimizu M."/>
            <person name="Takahashi H."/>
            <person name="Yaguchi T."/>
        </authorList>
    </citation>
    <scope>NUCLEOTIDE SEQUENCE [LARGE SCALE GENOMIC DNA]</scope>
    <source>
        <strain evidence="20 21">IFM 58123</strain>
    </source>
</reference>
<dbReference type="Gene3D" id="2.70.98.30">
    <property type="entry name" value="Golgi alpha-mannosidase II, domain 4"/>
    <property type="match status" value="1"/>
</dbReference>
<proteinExistence type="inferred from homology"/>
<keyword evidence="13" id="KW-0624">Polysaccharide degradation</keyword>
<comment type="catalytic activity">
    <reaction evidence="1">
        <text>Hydrolysis of (1-&gt;3)-beta-D-glucosidic linkages in (1-&gt;3)-beta-D-glucans.</text>
        <dbReference type="EC" id="3.2.1.39"/>
    </reaction>
</comment>
<dbReference type="PANTHER" id="PTHR31983:SF0">
    <property type="entry name" value="GLUCAN ENDO-1,3-BETA-D-GLUCOSIDASE 2"/>
    <property type="match status" value="1"/>
</dbReference>
<feature type="compositionally biased region" description="Basic and acidic residues" evidence="17">
    <location>
        <begin position="542"/>
        <end position="572"/>
    </location>
</feature>
<organism evidence="20 21">
    <name type="scientific">Aspergillus awamori</name>
    <name type="common">Black koji mold</name>
    <dbReference type="NCBI Taxonomy" id="105351"/>
    <lineage>
        <taxon>Eukaryota</taxon>
        <taxon>Fungi</taxon>
        <taxon>Dikarya</taxon>
        <taxon>Ascomycota</taxon>
        <taxon>Pezizomycotina</taxon>
        <taxon>Eurotiomycetes</taxon>
        <taxon>Eurotiomycetidae</taxon>
        <taxon>Eurotiales</taxon>
        <taxon>Aspergillaceae</taxon>
        <taxon>Aspergillus</taxon>
    </lineage>
</organism>
<evidence type="ECO:0000256" key="10">
    <source>
        <dbReference type="ARBA" id="ARBA00023277"/>
    </source>
</evidence>
<dbReference type="Proteomes" id="UP000286921">
    <property type="component" value="Unassembled WGS sequence"/>
</dbReference>
<feature type="domain" description="Glycosyl hydrolase family 81 N-terminal" evidence="18">
    <location>
        <begin position="1254"/>
        <end position="1579"/>
    </location>
</feature>
<feature type="compositionally biased region" description="Basic residues" evidence="17">
    <location>
        <begin position="148"/>
        <end position="161"/>
    </location>
</feature>
<feature type="compositionally biased region" description="Basic residues" evidence="17">
    <location>
        <begin position="20"/>
        <end position="30"/>
    </location>
</feature>
<keyword evidence="21" id="KW-1185">Reference proteome</keyword>
<evidence type="ECO:0000256" key="13">
    <source>
        <dbReference type="ARBA" id="ARBA00023326"/>
    </source>
</evidence>
<keyword evidence="6" id="KW-0964">Secreted</keyword>
<evidence type="ECO:0000256" key="15">
    <source>
        <dbReference type="ARBA" id="ARBA00075210"/>
    </source>
</evidence>
<evidence type="ECO:0000256" key="11">
    <source>
        <dbReference type="ARBA" id="ARBA00023295"/>
    </source>
</evidence>
<dbReference type="GO" id="GO:0000920">
    <property type="term" value="P:septum digestion after cytokinesis"/>
    <property type="evidence" value="ECO:0007669"/>
    <property type="project" value="UniProtKB-ARBA"/>
</dbReference>
<feature type="compositionally biased region" description="Basic and acidic residues" evidence="17">
    <location>
        <begin position="677"/>
        <end position="696"/>
    </location>
</feature>
<dbReference type="GO" id="GO:0009986">
    <property type="term" value="C:cell surface"/>
    <property type="evidence" value="ECO:0007669"/>
    <property type="project" value="TreeGrafter"/>
</dbReference>
<evidence type="ECO:0000313" key="21">
    <source>
        <dbReference type="Proteomes" id="UP000286921"/>
    </source>
</evidence>
<name>A0A401L5N7_ASPAW</name>
<feature type="region of interest" description="Disordered" evidence="17">
    <location>
        <begin position="1119"/>
        <end position="1218"/>
    </location>
</feature>
<feature type="compositionally biased region" description="Low complexity" evidence="17">
    <location>
        <begin position="1151"/>
        <end position="1214"/>
    </location>
</feature>
<comment type="similarity">
    <text evidence="3">Belongs to the glycosyl hydrolase 81 family.</text>
</comment>
<feature type="compositionally biased region" description="Acidic residues" evidence="17">
    <location>
        <begin position="221"/>
        <end position="257"/>
    </location>
</feature>
<feature type="compositionally biased region" description="Polar residues" evidence="17">
    <location>
        <begin position="1120"/>
        <end position="1150"/>
    </location>
</feature>
<dbReference type="GO" id="GO:0042973">
    <property type="term" value="F:glucan endo-1,3-beta-D-glucosidase activity"/>
    <property type="evidence" value="ECO:0007669"/>
    <property type="project" value="UniProtKB-EC"/>
</dbReference>
<evidence type="ECO:0000256" key="2">
    <source>
        <dbReference type="ARBA" id="ARBA00004191"/>
    </source>
</evidence>
<comment type="caution">
    <text evidence="20">The sequence shown here is derived from an EMBL/GenBank/DDBJ whole genome shotgun (WGS) entry which is preliminary data.</text>
</comment>
<dbReference type="PANTHER" id="PTHR31983">
    <property type="entry name" value="ENDO-1,3(4)-BETA-GLUCANASE 1"/>
    <property type="match status" value="1"/>
</dbReference>
<feature type="compositionally biased region" description="Acidic residues" evidence="17">
    <location>
        <begin position="166"/>
        <end position="191"/>
    </location>
</feature>
<feature type="region of interest" description="Disordered" evidence="17">
    <location>
        <begin position="1"/>
        <end position="294"/>
    </location>
</feature>
<dbReference type="STRING" id="105351.A0A401L5N7"/>
<feature type="compositionally biased region" description="Low complexity" evidence="17">
    <location>
        <begin position="782"/>
        <end position="801"/>
    </location>
</feature>
<feature type="region of interest" description="Disordered" evidence="17">
    <location>
        <begin position="505"/>
        <end position="623"/>
    </location>
</feature>
<keyword evidence="12" id="KW-0961">Cell wall biogenesis/degradation</keyword>
<gene>
    <name evidence="20" type="ORF">AAWM_09727</name>
</gene>
<keyword evidence="8" id="KW-0378">Hydrolase</keyword>
<evidence type="ECO:0000256" key="6">
    <source>
        <dbReference type="ARBA" id="ARBA00022525"/>
    </source>
</evidence>
<keyword evidence="10" id="KW-0119">Carbohydrate metabolism</keyword>
<dbReference type="EC" id="3.2.1.39" evidence="4"/>
<evidence type="ECO:0000256" key="16">
    <source>
        <dbReference type="SAM" id="Coils"/>
    </source>
</evidence>
<dbReference type="Pfam" id="PF17652">
    <property type="entry name" value="Glyco_hydro81C"/>
    <property type="match status" value="1"/>
</dbReference>
<evidence type="ECO:0000256" key="9">
    <source>
        <dbReference type="ARBA" id="ARBA00023180"/>
    </source>
</evidence>
<feature type="compositionally biased region" description="Polar residues" evidence="17">
    <location>
        <begin position="326"/>
        <end position="335"/>
    </location>
</feature>
<keyword evidence="5" id="KW-0134">Cell wall</keyword>
<dbReference type="InterPro" id="IPR040451">
    <property type="entry name" value="GH81_N"/>
</dbReference>
<feature type="compositionally biased region" description="Acidic residues" evidence="17">
    <location>
        <begin position="114"/>
        <end position="125"/>
    </location>
</feature>
<dbReference type="GO" id="GO:0052861">
    <property type="term" value="F:endo-1,3(4)-beta-glucanase activity"/>
    <property type="evidence" value="ECO:0007669"/>
    <property type="project" value="InterPro"/>
</dbReference>
<feature type="compositionally biased region" description="Acidic residues" evidence="17">
    <location>
        <begin position="697"/>
        <end position="716"/>
    </location>
</feature>
<dbReference type="Pfam" id="PF04615">
    <property type="entry name" value="Utp14"/>
    <property type="match status" value="1"/>
</dbReference>
<feature type="compositionally biased region" description="Acidic residues" evidence="17">
    <location>
        <begin position="584"/>
        <end position="597"/>
    </location>
</feature>
<dbReference type="GO" id="GO:0071555">
    <property type="term" value="P:cell wall organization"/>
    <property type="evidence" value="ECO:0007669"/>
    <property type="project" value="UniProtKB-KW"/>
</dbReference>
<dbReference type="Pfam" id="PF03639">
    <property type="entry name" value="Glyco_hydro_81"/>
    <property type="match status" value="1"/>
</dbReference>
<evidence type="ECO:0000256" key="14">
    <source>
        <dbReference type="ARBA" id="ARBA00074614"/>
    </source>
</evidence>
<protein>
    <recommendedName>
        <fullName evidence="14">Glucan endo-1,3-beta-D-glucosidase 1</fullName>
        <ecNumber evidence="4">3.2.1.39</ecNumber>
    </recommendedName>
    <alternativeName>
        <fullName evidence="15">Daughter specific expression protein 4</fullName>
    </alternativeName>
</protein>
<feature type="region of interest" description="Disordered" evidence="17">
    <location>
        <begin position="637"/>
        <end position="816"/>
    </location>
</feature>
<evidence type="ECO:0000256" key="4">
    <source>
        <dbReference type="ARBA" id="ARBA00012780"/>
    </source>
</evidence>
<dbReference type="GO" id="GO:0000272">
    <property type="term" value="P:polysaccharide catabolic process"/>
    <property type="evidence" value="ECO:0007669"/>
    <property type="project" value="UniProtKB-KW"/>
</dbReference>
<evidence type="ECO:0000256" key="12">
    <source>
        <dbReference type="ARBA" id="ARBA00023316"/>
    </source>
</evidence>
<feature type="compositionally biased region" description="Basic and acidic residues" evidence="17">
    <location>
        <begin position="639"/>
        <end position="660"/>
    </location>
</feature>
<evidence type="ECO:0000256" key="5">
    <source>
        <dbReference type="ARBA" id="ARBA00022512"/>
    </source>
</evidence>
<accession>A0A401L5N7</accession>
<dbReference type="PROSITE" id="PS52008">
    <property type="entry name" value="GH81"/>
    <property type="match status" value="1"/>
</dbReference>
<dbReference type="FunFam" id="1.20.5.420:FF:000008">
    <property type="entry name" value="Endo-1,3-beta-glucanase Engl1"/>
    <property type="match status" value="1"/>
</dbReference>
<dbReference type="Gene3D" id="1.10.287.1170">
    <property type="entry name" value="glycoside hydrolase family 81 endo-[beta] glucanase"/>
    <property type="match status" value="1"/>
</dbReference>